<sequence>MATETRRDPTPLLTSTVGPDEWTTSLTDMDSVPPSRPTNPETAASAPAEAHCQPMPDPSPQSSTTSPQLPSGCRRCPSSLWCWCLGLGHGAAPLVWDTELVPSVSVLDSAMEPPLVWDMELASMVPELAKPSTKK</sequence>
<feature type="region of interest" description="Disordered" evidence="1">
    <location>
        <begin position="1"/>
        <end position="74"/>
    </location>
</feature>
<dbReference type="Proteomes" id="UP001054945">
    <property type="component" value="Unassembled WGS sequence"/>
</dbReference>
<organism evidence="2 3">
    <name type="scientific">Caerostris extrusa</name>
    <name type="common">Bark spider</name>
    <name type="synonym">Caerostris bankana</name>
    <dbReference type="NCBI Taxonomy" id="172846"/>
    <lineage>
        <taxon>Eukaryota</taxon>
        <taxon>Metazoa</taxon>
        <taxon>Ecdysozoa</taxon>
        <taxon>Arthropoda</taxon>
        <taxon>Chelicerata</taxon>
        <taxon>Arachnida</taxon>
        <taxon>Araneae</taxon>
        <taxon>Araneomorphae</taxon>
        <taxon>Entelegynae</taxon>
        <taxon>Araneoidea</taxon>
        <taxon>Araneidae</taxon>
        <taxon>Caerostris</taxon>
    </lineage>
</organism>
<gene>
    <name evidence="2" type="ORF">CEXT_434801</name>
</gene>
<feature type="compositionally biased region" description="Low complexity" evidence="1">
    <location>
        <begin position="60"/>
        <end position="71"/>
    </location>
</feature>
<evidence type="ECO:0000256" key="1">
    <source>
        <dbReference type="SAM" id="MobiDB-lite"/>
    </source>
</evidence>
<evidence type="ECO:0000313" key="3">
    <source>
        <dbReference type="Proteomes" id="UP001054945"/>
    </source>
</evidence>
<proteinExistence type="predicted"/>
<accession>A0AAV4XRI1</accession>
<keyword evidence="3" id="KW-1185">Reference proteome</keyword>
<name>A0AAV4XRI1_CAEEX</name>
<reference evidence="2 3" key="1">
    <citation type="submission" date="2021-06" db="EMBL/GenBank/DDBJ databases">
        <title>Caerostris extrusa draft genome.</title>
        <authorList>
            <person name="Kono N."/>
            <person name="Arakawa K."/>
        </authorList>
    </citation>
    <scope>NUCLEOTIDE SEQUENCE [LARGE SCALE GENOMIC DNA]</scope>
</reference>
<evidence type="ECO:0000313" key="2">
    <source>
        <dbReference type="EMBL" id="GIY97765.1"/>
    </source>
</evidence>
<dbReference type="EMBL" id="BPLR01018211">
    <property type="protein sequence ID" value="GIY97765.1"/>
    <property type="molecule type" value="Genomic_DNA"/>
</dbReference>
<feature type="compositionally biased region" description="Polar residues" evidence="1">
    <location>
        <begin position="12"/>
        <end position="28"/>
    </location>
</feature>
<dbReference type="AlphaFoldDB" id="A0AAV4XRI1"/>
<protein>
    <submittedName>
        <fullName evidence="2">Uncharacterized protein</fullName>
    </submittedName>
</protein>
<comment type="caution">
    <text evidence="2">The sequence shown here is derived from an EMBL/GenBank/DDBJ whole genome shotgun (WGS) entry which is preliminary data.</text>
</comment>